<evidence type="ECO:0000313" key="8">
    <source>
        <dbReference type="Proteomes" id="UP001597263"/>
    </source>
</evidence>
<comment type="similarity">
    <text evidence="2">Belongs to the polysaccharide deacetylase family.</text>
</comment>
<reference evidence="8" key="1">
    <citation type="journal article" date="2019" name="Int. J. Syst. Evol. Microbiol.">
        <title>The Global Catalogue of Microorganisms (GCM) 10K type strain sequencing project: providing services to taxonomists for standard genome sequencing and annotation.</title>
        <authorList>
            <consortium name="The Broad Institute Genomics Platform"/>
            <consortium name="The Broad Institute Genome Sequencing Center for Infectious Disease"/>
            <person name="Wu L."/>
            <person name="Ma J."/>
        </authorList>
    </citation>
    <scope>NUCLEOTIDE SEQUENCE [LARGE SCALE GENOMIC DNA]</scope>
    <source>
        <strain evidence="8">CCUG 49584</strain>
    </source>
</reference>
<comment type="caution">
    <text evidence="7">The sequence shown here is derived from an EMBL/GenBank/DDBJ whole genome shotgun (WGS) entry which is preliminary data.</text>
</comment>
<evidence type="ECO:0000259" key="6">
    <source>
        <dbReference type="PROSITE" id="PS51677"/>
    </source>
</evidence>
<dbReference type="RefSeq" id="WP_289386407.1">
    <property type="nucleotide sequence ID" value="NZ_JAUCBM010000002.1"/>
</dbReference>
<evidence type="ECO:0000256" key="3">
    <source>
        <dbReference type="ARBA" id="ARBA00020071"/>
    </source>
</evidence>
<dbReference type="Pfam" id="PF01522">
    <property type="entry name" value="Polysacc_deac_1"/>
    <property type="match status" value="2"/>
</dbReference>
<dbReference type="InterPro" id="IPR011330">
    <property type="entry name" value="Glyco_hydro/deAcase_b/a-brl"/>
</dbReference>
<sequence length="351" mass="39706">MNGLYEGKRLLKYSVIRAGLEAIALLRLDKLLPSAAHNGLIFTLHHVRPAGSQQKFAPNAILSITPEFLEEAIKQVLQAGMIPVHVHELPELLRNNPGNKRYVCFTLDDGYRNNADYAAPIFRRYHIPYTIYITSGFAERSHILWWEVVEQLLRQQERLNFDFGAGEEVLPLKTNLQKMAAFARFAQFVDTQQEDEAVHRIAELALSHGLDPLRLTRDLIMNVAELRALQERDKGLVHFGAHTVSHINLSRFDKQRIKQEIELSAAWLKTNLACAPLSFAYPYGWKTAVSKNTFSQAGDSGFSIAVTTQPGMLKPAVLSNPQSFPRVSLNGYFQKKRYIRALISGIPFINI</sequence>
<dbReference type="PROSITE" id="PS51677">
    <property type="entry name" value="NODB"/>
    <property type="match status" value="1"/>
</dbReference>
<keyword evidence="8" id="KW-1185">Reference proteome</keyword>
<dbReference type="InterPro" id="IPR051398">
    <property type="entry name" value="Polysacch_Deacetylase"/>
</dbReference>
<name>A0ABW3V6M8_9HYPH</name>
<evidence type="ECO:0000256" key="2">
    <source>
        <dbReference type="ARBA" id="ARBA00010973"/>
    </source>
</evidence>
<keyword evidence="4" id="KW-0732">Signal</keyword>
<evidence type="ECO:0000256" key="5">
    <source>
        <dbReference type="ARBA" id="ARBA00032976"/>
    </source>
</evidence>
<comment type="function">
    <text evidence="1">Is involved in generating a small heat-stable compound (Nod), an acylated oligomer of N-acetylglucosamine, that stimulates mitosis in various plant protoplasts.</text>
</comment>
<dbReference type="PANTHER" id="PTHR34216:SF7">
    <property type="entry name" value="POLY-BETA-1,6-N-ACETYL-D-GLUCOSAMINE N-DEACETYLASE"/>
    <property type="match status" value="1"/>
</dbReference>
<evidence type="ECO:0000256" key="4">
    <source>
        <dbReference type="ARBA" id="ARBA00022729"/>
    </source>
</evidence>
<dbReference type="Gene3D" id="3.20.20.370">
    <property type="entry name" value="Glycoside hydrolase/deacetylase"/>
    <property type="match status" value="1"/>
</dbReference>
<proteinExistence type="inferred from homology"/>
<dbReference type="Proteomes" id="UP001597263">
    <property type="component" value="Unassembled WGS sequence"/>
</dbReference>
<gene>
    <name evidence="7" type="ORF">ACFQ35_11200</name>
</gene>
<dbReference type="PANTHER" id="PTHR34216">
    <property type="match status" value="1"/>
</dbReference>
<feature type="domain" description="NodB homology" evidence="6">
    <location>
        <begin position="101"/>
        <end position="351"/>
    </location>
</feature>
<protein>
    <recommendedName>
        <fullName evidence="3">Chitooligosaccharide deacetylase</fullName>
    </recommendedName>
    <alternativeName>
        <fullName evidence="5">Nodulation protein B</fullName>
    </alternativeName>
</protein>
<dbReference type="EMBL" id="JBHTMA010000037">
    <property type="protein sequence ID" value="MFD1227704.1"/>
    <property type="molecule type" value="Genomic_DNA"/>
</dbReference>
<dbReference type="InterPro" id="IPR002509">
    <property type="entry name" value="NODB_dom"/>
</dbReference>
<evidence type="ECO:0000313" key="7">
    <source>
        <dbReference type="EMBL" id="MFD1227704.1"/>
    </source>
</evidence>
<dbReference type="SUPFAM" id="SSF88713">
    <property type="entry name" value="Glycoside hydrolase/deacetylase"/>
    <property type="match status" value="1"/>
</dbReference>
<evidence type="ECO:0000256" key="1">
    <source>
        <dbReference type="ARBA" id="ARBA00003236"/>
    </source>
</evidence>
<organism evidence="7 8">
    <name type="scientific">Pseudochrobactrum kiredjianiae</name>
    <dbReference type="NCBI Taxonomy" id="386305"/>
    <lineage>
        <taxon>Bacteria</taxon>
        <taxon>Pseudomonadati</taxon>
        <taxon>Pseudomonadota</taxon>
        <taxon>Alphaproteobacteria</taxon>
        <taxon>Hyphomicrobiales</taxon>
        <taxon>Brucellaceae</taxon>
        <taxon>Pseudochrobactrum</taxon>
    </lineage>
</organism>
<accession>A0ABW3V6M8</accession>